<dbReference type="OrthoDB" id="5555605at2"/>
<name>A0A1B2H8D8_BUCDN</name>
<dbReference type="AlphaFoldDB" id="A0A1B2H8D8"/>
<dbReference type="RefSeq" id="WP_075433149.1">
    <property type="nucleotide sequence ID" value="NZ_CP013259.1"/>
</dbReference>
<organism evidence="6 7">
    <name type="scientific">Buchnera aphidicola subsp. Diuraphis noxia</name>
    <dbReference type="NCBI Taxonomy" id="118101"/>
    <lineage>
        <taxon>Bacteria</taxon>
        <taxon>Pseudomonadati</taxon>
        <taxon>Pseudomonadota</taxon>
        <taxon>Gammaproteobacteria</taxon>
        <taxon>Enterobacterales</taxon>
        <taxon>Erwiniaceae</taxon>
        <taxon>Buchnera</taxon>
    </lineage>
</organism>
<sequence>MSIYHKYLSRFSIFFSILFLVFLLFIESNIGFQWIFSLTSRFFLGLKVEEVSGNWHDFTLKNVNYNMFNTSMTANRIHVVLDCKSLFNISTVIKNIETEKLIISFKKNKNINFVKKELSNNFFGKYQSIKHSLFFQKIHINNVIIKTSQTSIGLSNVLTSIHISNGNIIIFPTDIDHIQIALSKKKLKKQFKKNNLITIKSLFKNKKIYDFLPIFSAQKKNFLPINFNLISLKCKKINFINYRNINVFKIKLSAKLKKNVLKIHKIKVNSSFLRLQSYGNIILHDNHRISYSIHNKILIPRFHNKFLNVLLKGDLDKKLKFNLQCNNLYKFNISGIVFLNNFIHSFHLNLKIKRLFFSLKKNIILDVKNLHAMLKGNSDHYVFLLENIFNMKGIPSSFIKIKGNGNLKNISLKKIEFFPIKGKILQTKEDYLNNTIIDTQYFLKLIGKMNLIGEINNNIHNMYFSNIHLNGNLMNKQLSILGSLNYKNFNILDIPGIEFIFGKNKLYLEGTLGKTFNINSSIYADNLDYFLPNLKGKIKSTFNICGDYIFPIMINSKTYGHNISTNNIFLSSLKIFTNINIQNQYSGTILLNAKKMNFFSFQINSLFLKTHWYNNKKTFFFVLKNHELYINLVIDTFYDHKEKNWHIFFKKANIQTFLGNISIKDSVLLHVYHIKNSKDNDCQNSLKKKHNFFSFFYKANNYLSNILRQSCIQFQTQLSINTKLKWMFRKNITDGRLLLNAHDIKLRNTTLNKNFFNHIDDIKLSIHLNKNKLKSRWVWNELINAKKKTNISGYLNIIDVYNKKNIQGTCVISKIPSSIINFFSEGFDIAIGAFKSRIVFFGSFFRPKISANIELQDIFIKGNNILKYFTVVFPYFLEKINLITINQSILIKKADIVFTLNPNLTQSNNTEWNLSFKSEKIAIAIFPKITFKFSSYLNLHYLFSKYDLTGYIKLAFFYFQINEKNFLFDFKNSFN</sequence>
<evidence type="ECO:0000256" key="2">
    <source>
        <dbReference type="ARBA" id="ARBA00022692"/>
    </source>
</evidence>
<proteinExistence type="predicted"/>
<dbReference type="GO" id="GO:0005886">
    <property type="term" value="C:plasma membrane"/>
    <property type="evidence" value="ECO:0007669"/>
    <property type="project" value="TreeGrafter"/>
</dbReference>
<reference evidence="6 7" key="1">
    <citation type="submission" date="2015-11" db="EMBL/GenBank/DDBJ databases">
        <title>The complete genome of Buchnera aphidicola from Diuraphis noxia biotype SAM.</title>
        <authorList>
            <person name="Burger N.F.V."/>
            <person name="Oberholster A.-M."/>
        </authorList>
    </citation>
    <scope>NUCLEOTIDE SEQUENCE [LARGE SCALE GENOMIC DNA]</scope>
    <source>
        <strain evidence="6">SAM</strain>
    </source>
</reference>
<evidence type="ECO:0008006" key="8">
    <source>
        <dbReference type="Google" id="ProtNLM"/>
    </source>
</evidence>
<evidence type="ECO:0000313" key="6">
    <source>
        <dbReference type="EMBL" id="ANZ22329.1"/>
    </source>
</evidence>
<evidence type="ECO:0000313" key="7">
    <source>
        <dbReference type="Proteomes" id="UP000093070"/>
    </source>
</evidence>
<protein>
    <recommendedName>
        <fullName evidence="8">Translocation/assembly module TamB</fullName>
    </recommendedName>
</protein>
<dbReference type="PANTHER" id="PTHR36985:SF1">
    <property type="entry name" value="TRANSLOCATION AND ASSEMBLY MODULE SUBUNIT TAMB"/>
    <property type="match status" value="1"/>
</dbReference>
<gene>
    <name evidence="6" type="ORF">ATN01_00425</name>
</gene>
<accession>A0A1B2H8D8</accession>
<dbReference type="EMBL" id="CP013259">
    <property type="protein sequence ID" value="ANZ22329.1"/>
    <property type="molecule type" value="Genomic_DNA"/>
</dbReference>
<evidence type="ECO:0000256" key="5">
    <source>
        <dbReference type="SAM" id="Phobius"/>
    </source>
</evidence>
<dbReference type="GO" id="GO:0097347">
    <property type="term" value="C:TAM protein secretion complex"/>
    <property type="evidence" value="ECO:0007669"/>
    <property type="project" value="TreeGrafter"/>
</dbReference>
<dbReference type="GO" id="GO:0009306">
    <property type="term" value="P:protein secretion"/>
    <property type="evidence" value="ECO:0007669"/>
    <property type="project" value="TreeGrafter"/>
</dbReference>
<dbReference type="PATRIC" id="fig|118101.4.peg.79"/>
<keyword evidence="2 5" id="KW-0812">Transmembrane</keyword>
<evidence type="ECO:0000256" key="1">
    <source>
        <dbReference type="ARBA" id="ARBA00004167"/>
    </source>
</evidence>
<feature type="transmembrane region" description="Helical" evidence="5">
    <location>
        <begin position="12"/>
        <end position="36"/>
    </location>
</feature>
<dbReference type="Proteomes" id="UP000093070">
    <property type="component" value="Chromosome"/>
</dbReference>
<keyword evidence="4 5" id="KW-0472">Membrane</keyword>
<dbReference type="STRING" id="118101.ATN01_00425"/>
<evidence type="ECO:0000256" key="4">
    <source>
        <dbReference type="ARBA" id="ARBA00023136"/>
    </source>
</evidence>
<keyword evidence="3 5" id="KW-1133">Transmembrane helix</keyword>
<dbReference type="PANTHER" id="PTHR36985">
    <property type="entry name" value="TRANSLOCATION AND ASSEMBLY MODULE SUBUNIT TAMB"/>
    <property type="match status" value="1"/>
</dbReference>
<evidence type="ECO:0000256" key="3">
    <source>
        <dbReference type="ARBA" id="ARBA00022989"/>
    </source>
</evidence>
<comment type="subcellular location">
    <subcellularLocation>
        <location evidence="1">Membrane</location>
        <topology evidence="1">Single-pass membrane protein</topology>
    </subcellularLocation>
</comment>